<evidence type="ECO:0000313" key="2">
    <source>
        <dbReference type="EMBL" id="KKR33988.1"/>
    </source>
</evidence>
<dbReference type="EMBL" id="LBXN01000009">
    <property type="protein sequence ID" value="KKR33988.1"/>
    <property type="molecule type" value="Genomic_DNA"/>
</dbReference>
<dbReference type="AlphaFoldDB" id="A0A0G0Q1E8"/>
<dbReference type="PROSITE" id="PS50910">
    <property type="entry name" value="HEPN"/>
    <property type="match status" value="1"/>
</dbReference>
<evidence type="ECO:0000259" key="1">
    <source>
        <dbReference type="PROSITE" id="PS50910"/>
    </source>
</evidence>
<dbReference type="Proteomes" id="UP000034539">
    <property type="component" value="Unassembled WGS sequence"/>
</dbReference>
<sequence>MKKETLPWLTQAKEHYEDALYLYNGSRYSMAVYCCHQALEKIIKAAIVEFAGITPPKIHNLDALARQSQQEFSEE</sequence>
<accession>A0A0G0Q1E8</accession>
<gene>
    <name evidence="2" type="ORF">UT63_C0009G0018</name>
</gene>
<feature type="domain" description="HEPN" evidence="1">
    <location>
        <begin position="9"/>
        <end position="75"/>
    </location>
</feature>
<evidence type="ECO:0000313" key="3">
    <source>
        <dbReference type="Proteomes" id="UP000034539"/>
    </source>
</evidence>
<organism evidence="2 3">
    <name type="scientific">Candidatus Gottesmanbacteria bacterium GW2011_GWC2_39_8</name>
    <dbReference type="NCBI Taxonomy" id="1618450"/>
    <lineage>
        <taxon>Bacteria</taxon>
        <taxon>Candidatus Gottesmaniibacteriota</taxon>
    </lineage>
</organism>
<protein>
    <submittedName>
        <fullName evidence="2">HEPN domain protein</fullName>
    </submittedName>
</protein>
<proteinExistence type="predicted"/>
<name>A0A0G0Q1E8_9BACT</name>
<comment type="caution">
    <text evidence="2">The sequence shown here is derived from an EMBL/GenBank/DDBJ whole genome shotgun (WGS) entry which is preliminary data.</text>
</comment>
<feature type="non-terminal residue" evidence="2">
    <location>
        <position position="75"/>
    </location>
</feature>
<dbReference type="InterPro" id="IPR007842">
    <property type="entry name" value="HEPN_dom"/>
</dbReference>
<dbReference type="Gene3D" id="1.20.120.330">
    <property type="entry name" value="Nucleotidyltransferases domain 2"/>
    <property type="match status" value="1"/>
</dbReference>
<dbReference type="Pfam" id="PF05168">
    <property type="entry name" value="HEPN"/>
    <property type="match status" value="1"/>
</dbReference>
<reference evidence="2 3" key="1">
    <citation type="journal article" date="2015" name="Nature">
        <title>rRNA introns, odd ribosomes, and small enigmatic genomes across a large radiation of phyla.</title>
        <authorList>
            <person name="Brown C.T."/>
            <person name="Hug L.A."/>
            <person name="Thomas B.C."/>
            <person name="Sharon I."/>
            <person name="Castelle C.J."/>
            <person name="Singh A."/>
            <person name="Wilkins M.J."/>
            <person name="Williams K.H."/>
            <person name="Banfield J.F."/>
        </authorList>
    </citation>
    <scope>NUCLEOTIDE SEQUENCE [LARGE SCALE GENOMIC DNA]</scope>
</reference>
<dbReference type="SUPFAM" id="SSF81593">
    <property type="entry name" value="Nucleotidyltransferase substrate binding subunit/domain"/>
    <property type="match status" value="1"/>
</dbReference>